<sequence length="157" mass="17725">MKKIIILNWVLKIFIALLILAVPINEVLRYNLSNEAITLMYKDSIFGNFSPYVMFLRIAILIFALFNIQKGLQGFIKEGFFNFKSSERFNRSGYLLLFLSVSGIIITLLGMNQSQEVETLSNIIIDLLLLAIGIGLLAFSDVIKKGNSIETENNLTI</sequence>
<feature type="transmembrane region" description="Helical" evidence="1">
    <location>
        <begin position="5"/>
        <end position="24"/>
    </location>
</feature>
<dbReference type="STRING" id="178355.SAMN04488062_103333"/>
<evidence type="ECO:0008006" key="4">
    <source>
        <dbReference type="Google" id="ProtNLM"/>
    </source>
</evidence>
<feature type="transmembrane region" description="Helical" evidence="1">
    <location>
        <begin position="49"/>
        <end position="68"/>
    </location>
</feature>
<dbReference type="RefSeq" id="WP_091256045.1">
    <property type="nucleotide sequence ID" value="NZ_FNDB01000003.1"/>
</dbReference>
<evidence type="ECO:0000313" key="2">
    <source>
        <dbReference type="EMBL" id="SDH00305.1"/>
    </source>
</evidence>
<keyword evidence="1" id="KW-0472">Membrane</keyword>
<dbReference type="InterPro" id="IPR021354">
    <property type="entry name" value="DUF2975"/>
</dbReference>
<evidence type="ECO:0000256" key="1">
    <source>
        <dbReference type="SAM" id="Phobius"/>
    </source>
</evidence>
<accession>A0A1G7YVD2</accession>
<name>A0A1G7YVD2_9FLAO</name>
<feature type="transmembrane region" description="Helical" evidence="1">
    <location>
        <begin position="123"/>
        <end position="143"/>
    </location>
</feature>
<dbReference type="AlphaFoldDB" id="A0A1G7YVD2"/>
<dbReference type="EMBL" id="FNDB01000003">
    <property type="protein sequence ID" value="SDH00305.1"/>
    <property type="molecule type" value="Genomic_DNA"/>
</dbReference>
<keyword evidence="1" id="KW-0812">Transmembrane</keyword>
<reference evidence="3" key="1">
    <citation type="submission" date="2016-10" db="EMBL/GenBank/DDBJ databases">
        <authorList>
            <person name="Varghese N."/>
            <person name="Submissions S."/>
        </authorList>
    </citation>
    <scope>NUCLEOTIDE SEQUENCE [LARGE SCALE GENOMIC DNA]</scope>
    <source>
        <strain evidence="3">CGMCC 1.2747</strain>
    </source>
</reference>
<gene>
    <name evidence="2" type="ORF">SAMN04488062_103333</name>
</gene>
<keyword evidence="3" id="KW-1185">Reference proteome</keyword>
<evidence type="ECO:0000313" key="3">
    <source>
        <dbReference type="Proteomes" id="UP000199274"/>
    </source>
</evidence>
<dbReference type="OrthoDB" id="1352273at2"/>
<dbReference type="Proteomes" id="UP000199274">
    <property type="component" value="Unassembled WGS sequence"/>
</dbReference>
<feature type="transmembrane region" description="Helical" evidence="1">
    <location>
        <begin position="93"/>
        <end position="111"/>
    </location>
</feature>
<organism evidence="2 3">
    <name type="scientific">Flavobacterium omnivorum</name>
    <dbReference type="NCBI Taxonomy" id="178355"/>
    <lineage>
        <taxon>Bacteria</taxon>
        <taxon>Pseudomonadati</taxon>
        <taxon>Bacteroidota</taxon>
        <taxon>Flavobacteriia</taxon>
        <taxon>Flavobacteriales</taxon>
        <taxon>Flavobacteriaceae</taxon>
        <taxon>Flavobacterium</taxon>
    </lineage>
</organism>
<protein>
    <recommendedName>
        <fullName evidence="4">DUF2975 domain-containing protein</fullName>
    </recommendedName>
</protein>
<keyword evidence="1" id="KW-1133">Transmembrane helix</keyword>
<proteinExistence type="predicted"/>
<dbReference type="Pfam" id="PF11188">
    <property type="entry name" value="DUF2975"/>
    <property type="match status" value="1"/>
</dbReference>